<evidence type="ECO:0000256" key="1">
    <source>
        <dbReference type="ARBA" id="ARBA00004141"/>
    </source>
</evidence>
<sequence>MAEVVKLLTHAYTDFLVHGHIPPTDVIKLIISKMLGYGILLFSTLVKLPQVANVLRAHSADGLSAVSCELETWGLLVHTAYGYLKGLAFSTYGEASILFAQNVLLLALIYKYNRMPLSRRLAAVILLGGAIAAVLTGHVSMALISHAYDLNNIILMSARLPQILQNFSARSTGQLSVITYAANTLGCVARLFTTMQEGGGSAMFRQYCISLVLNGILVTQILVFGNKGAAPNKAKPAAKRA</sequence>
<evidence type="ECO:0000256" key="2">
    <source>
        <dbReference type="ARBA" id="ARBA00022448"/>
    </source>
</evidence>
<dbReference type="Gene3D" id="1.20.1280.290">
    <property type="match status" value="2"/>
</dbReference>
<evidence type="ECO:0000313" key="10">
    <source>
        <dbReference type="EMBL" id="WIA17107.1"/>
    </source>
</evidence>
<keyword evidence="2" id="KW-0813">Transport</keyword>
<evidence type="ECO:0000256" key="3">
    <source>
        <dbReference type="ARBA" id="ARBA00022692"/>
    </source>
</evidence>
<feature type="transmembrane region" description="Helical" evidence="9">
    <location>
        <begin position="89"/>
        <end position="109"/>
    </location>
</feature>
<evidence type="ECO:0000256" key="4">
    <source>
        <dbReference type="ARBA" id="ARBA00022737"/>
    </source>
</evidence>
<dbReference type="Pfam" id="PF04193">
    <property type="entry name" value="PQ-loop"/>
    <property type="match status" value="2"/>
</dbReference>
<accession>A0ABY8U6N1</accession>
<dbReference type="PANTHER" id="PTHR12226:SF2">
    <property type="entry name" value="MANNOSE-P-DOLICHOL UTILIZATION DEFECT 1 PROTEIN"/>
    <property type="match status" value="1"/>
</dbReference>
<dbReference type="PANTHER" id="PTHR12226">
    <property type="entry name" value="MANNOSE-P-DOLICHOL UTILIZATION DEFECT 1 LEC35 -RELATED"/>
    <property type="match status" value="1"/>
</dbReference>
<keyword evidence="6 8" id="KW-0472">Membrane</keyword>
<comment type="subcellular location">
    <subcellularLocation>
        <location evidence="1 8">Membrane</location>
        <topology evidence="1 8">Multi-pass membrane protein</topology>
    </subcellularLocation>
</comment>
<dbReference type="SMART" id="SM00679">
    <property type="entry name" value="CTNS"/>
    <property type="match status" value="2"/>
</dbReference>
<gene>
    <name evidence="10" type="ORF">OEZ85_014002</name>
</gene>
<dbReference type="InterPro" id="IPR006603">
    <property type="entry name" value="PQ-loop_rpt"/>
</dbReference>
<proteinExistence type="inferred from homology"/>
<keyword evidence="3 8" id="KW-0812">Transmembrane</keyword>
<comment type="similarity">
    <text evidence="7 8">Belongs to the MPDU1 (TC 2.A.43.3) family.</text>
</comment>
<name>A0ABY8U6N1_TETOB</name>
<dbReference type="Proteomes" id="UP001244341">
    <property type="component" value="Chromosome 8b"/>
</dbReference>
<dbReference type="InterPro" id="IPR016817">
    <property type="entry name" value="MannP-dilichol_defect-1"/>
</dbReference>
<reference evidence="10 11" key="1">
    <citation type="submission" date="2023-05" db="EMBL/GenBank/DDBJ databases">
        <title>A 100% complete, gapless, phased diploid assembly of the Scenedesmus obliquus UTEX 3031 genome.</title>
        <authorList>
            <person name="Biondi T.C."/>
            <person name="Hanschen E.R."/>
            <person name="Kwon T."/>
            <person name="Eng W."/>
            <person name="Kruse C.P.S."/>
            <person name="Koehler S.I."/>
            <person name="Kunde Y."/>
            <person name="Gleasner C.D."/>
            <person name="You Mak K.T."/>
            <person name="Polle J."/>
            <person name="Hovde B.T."/>
            <person name="Starkenburg S.R."/>
        </authorList>
    </citation>
    <scope>NUCLEOTIDE SEQUENCE [LARGE SCALE GENOMIC DNA]</scope>
    <source>
        <strain evidence="10 11">DOE0152z</strain>
    </source>
</reference>
<evidence type="ECO:0000313" key="11">
    <source>
        <dbReference type="Proteomes" id="UP001244341"/>
    </source>
</evidence>
<feature type="transmembrane region" description="Helical" evidence="9">
    <location>
        <begin position="204"/>
        <end position="225"/>
    </location>
</feature>
<feature type="transmembrane region" description="Helical" evidence="9">
    <location>
        <begin position="121"/>
        <end position="148"/>
    </location>
</feature>
<organism evidence="10 11">
    <name type="scientific">Tetradesmus obliquus</name>
    <name type="common">Green alga</name>
    <name type="synonym">Acutodesmus obliquus</name>
    <dbReference type="NCBI Taxonomy" id="3088"/>
    <lineage>
        <taxon>Eukaryota</taxon>
        <taxon>Viridiplantae</taxon>
        <taxon>Chlorophyta</taxon>
        <taxon>core chlorophytes</taxon>
        <taxon>Chlorophyceae</taxon>
        <taxon>CS clade</taxon>
        <taxon>Sphaeropleales</taxon>
        <taxon>Scenedesmaceae</taxon>
        <taxon>Tetradesmus</taxon>
    </lineage>
</organism>
<evidence type="ECO:0000256" key="6">
    <source>
        <dbReference type="ARBA" id="ARBA00023136"/>
    </source>
</evidence>
<dbReference type="PIRSF" id="PIRSF023381">
    <property type="entry name" value="MannP-dilichol_defect-1p"/>
    <property type="match status" value="1"/>
</dbReference>
<keyword evidence="11" id="KW-1185">Reference proteome</keyword>
<evidence type="ECO:0000256" key="7">
    <source>
        <dbReference type="ARBA" id="ARBA00038475"/>
    </source>
</evidence>
<evidence type="ECO:0000256" key="9">
    <source>
        <dbReference type="SAM" id="Phobius"/>
    </source>
</evidence>
<protein>
    <recommendedName>
        <fullName evidence="8">Mannose-P-dolichol utilization defect 1 protein homolog</fullName>
    </recommendedName>
</protein>
<evidence type="ECO:0000256" key="8">
    <source>
        <dbReference type="PIRNR" id="PIRNR023381"/>
    </source>
</evidence>
<dbReference type="EMBL" id="CP126215">
    <property type="protein sequence ID" value="WIA17107.1"/>
    <property type="molecule type" value="Genomic_DNA"/>
</dbReference>
<evidence type="ECO:0000256" key="5">
    <source>
        <dbReference type="ARBA" id="ARBA00022989"/>
    </source>
</evidence>
<keyword evidence="4" id="KW-0677">Repeat</keyword>
<keyword evidence="5 8" id="KW-1133">Transmembrane helix</keyword>